<dbReference type="PANTHER" id="PTHR33933">
    <property type="entry name" value="NUCLEOTIDYLTRANSFERASE"/>
    <property type="match status" value="1"/>
</dbReference>
<dbReference type="EMBL" id="CP002131">
    <property type="protein sequence ID" value="ADL08890.1"/>
    <property type="molecule type" value="Genomic_DNA"/>
</dbReference>
<dbReference type="Pfam" id="PF01909">
    <property type="entry name" value="NTP_transf_2"/>
    <property type="match status" value="1"/>
</dbReference>
<dbReference type="OrthoDB" id="9814975at2"/>
<gene>
    <name evidence="2" type="ordered locus">Toce_2178</name>
</gene>
<dbReference type="KEGG" id="toc:Toce_2178"/>
<dbReference type="AlphaFoldDB" id="D9S0N2"/>
<evidence type="ECO:0000313" key="2">
    <source>
        <dbReference type="EMBL" id="ADL08890.1"/>
    </source>
</evidence>
<evidence type="ECO:0000259" key="1">
    <source>
        <dbReference type="Pfam" id="PF01909"/>
    </source>
</evidence>
<dbReference type="GO" id="GO:0016779">
    <property type="term" value="F:nucleotidyltransferase activity"/>
    <property type="evidence" value="ECO:0007669"/>
    <property type="project" value="InterPro"/>
</dbReference>
<protein>
    <submittedName>
        <fullName evidence="2">DNA polymerase beta domain protein region</fullName>
    </submittedName>
</protein>
<dbReference type="Proteomes" id="UP000000272">
    <property type="component" value="Chromosome"/>
</dbReference>
<sequence length="105" mass="12063">MIPQEKIDRAVEILKKEASPAKIILFGSYARGDMNEDSDIDFLVIKENVEDRRKEMVRLRRLLSPLRIPVDIIVVSSKYVEEWGNVKGSVLYPALREGKVLHEAK</sequence>
<dbReference type="eggNOG" id="COG1708">
    <property type="taxonomic scope" value="Bacteria"/>
</dbReference>
<dbReference type="InterPro" id="IPR052548">
    <property type="entry name" value="Type_VII_TA_antitoxin"/>
</dbReference>
<dbReference type="SUPFAM" id="SSF81301">
    <property type="entry name" value="Nucleotidyltransferase"/>
    <property type="match status" value="1"/>
</dbReference>
<evidence type="ECO:0000313" key="3">
    <source>
        <dbReference type="Proteomes" id="UP000000272"/>
    </source>
</evidence>
<dbReference type="InterPro" id="IPR002934">
    <property type="entry name" value="Polymerase_NTP_transf_dom"/>
</dbReference>
<dbReference type="RefSeq" id="WP_013276898.1">
    <property type="nucleotide sequence ID" value="NC_014377.1"/>
</dbReference>
<proteinExistence type="predicted"/>
<dbReference type="Gene3D" id="3.30.460.10">
    <property type="entry name" value="Beta Polymerase, domain 2"/>
    <property type="match status" value="1"/>
</dbReference>
<dbReference type="CDD" id="cd05403">
    <property type="entry name" value="NT_KNTase_like"/>
    <property type="match status" value="1"/>
</dbReference>
<accession>D9S0N2</accession>
<reference evidence="2 3" key="1">
    <citation type="journal article" date="2010" name="Stand. Genomic Sci.">
        <title>Complete genome sequence of Thermosediminibacter oceani type strain (JW/IW-1228P).</title>
        <authorList>
            <person name="Pitluck S."/>
            <person name="Yasawong M."/>
            <person name="Munk C."/>
            <person name="Nolan M."/>
            <person name="Lapidus A."/>
            <person name="Lucas S."/>
            <person name="Glavina Del Rio T."/>
            <person name="Tice H."/>
            <person name="Cheng J.F."/>
            <person name="Bruce D."/>
            <person name="Detter C."/>
            <person name="Tapia R."/>
            <person name="Han C."/>
            <person name="Goodwin L."/>
            <person name="Liolios K."/>
            <person name="Ivanova N."/>
            <person name="Mavromatis K."/>
            <person name="Mikhailova N."/>
            <person name="Pati A."/>
            <person name="Chen A."/>
            <person name="Palaniappan K."/>
            <person name="Land M."/>
            <person name="Hauser L."/>
            <person name="Chang Y.J."/>
            <person name="Jeffries C.D."/>
            <person name="Rohde M."/>
            <person name="Spring S."/>
            <person name="Sikorski J."/>
            <person name="Goker M."/>
            <person name="Woyke T."/>
            <person name="Bristow J."/>
            <person name="Eisen J.A."/>
            <person name="Markowitz V."/>
            <person name="Hugenholtz P."/>
            <person name="Kyrpides N.C."/>
            <person name="Klenk H.P."/>
        </authorList>
    </citation>
    <scope>NUCLEOTIDE SEQUENCE [LARGE SCALE GENOMIC DNA]</scope>
    <source>
        <strain evidence="3">ATCC BAA-1034 / DSM 16646 / JW/IW-1228P</strain>
    </source>
</reference>
<dbReference type="STRING" id="555079.Toce_2178"/>
<name>D9S0N2_THEOJ</name>
<keyword evidence="3" id="KW-1185">Reference proteome</keyword>
<feature type="domain" description="Polymerase nucleotidyl transferase" evidence="1">
    <location>
        <begin position="8"/>
        <end position="79"/>
    </location>
</feature>
<organism evidence="2 3">
    <name type="scientific">Thermosediminibacter oceani (strain ATCC BAA-1034 / DSM 16646 / JW/IW-1228P)</name>
    <dbReference type="NCBI Taxonomy" id="555079"/>
    <lineage>
        <taxon>Bacteria</taxon>
        <taxon>Bacillati</taxon>
        <taxon>Bacillota</taxon>
        <taxon>Clostridia</taxon>
        <taxon>Thermosediminibacterales</taxon>
        <taxon>Thermosediminibacteraceae</taxon>
        <taxon>Thermosediminibacter</taxon>
    </lineage>
</organism>
<dbReference type="InterPro" id="IPR043519">
    <property type="entry name" value="NT_sf"/>
</dbReference>
<dbReference type="PANTHER" id="PTHR33933:SF3">
    <property type="entry name" value="PROTEIN ADENYLYLTRANSFERASE MJ0604-RELATED"/>
    <property type="match status" value="1"/>
</dbReference>
<dbReference type="HOGENOM" id="CLU_130257_9_3_9"/>